<dbReference type="InterPro" id="IPR009457">
    <property type="entry name" value="THH1/TOM1/TOM3_dom"/>
</dbReference>
<gene>
    <name evidence="8" type="ORF">M0812_11897</name>
    <name evidence="9" type="ORF">M0813_10496</name>
</gene>
<sequence length="276" mass="32503">MRWEILVGVIICCLLLLWAITQYVFIIKRAEPGSFTSLQSLYHLITILFLIFRLIWLILQKNQDENNEFLFTINRFAICSFFTSFTLLVFFWAEIFHGLVKSTGKVKLSTLKLPFYILNGLLYIYTIVCIILYSAKMKKQENTNIFYVTNILIIAGISALTSIAFFVYGMLIMNRYKNSIFLAQKTKHLLKISVISIIYFICFILRFCMFIYNPITKKMFQRVIYIFFFYYLPEFPPIIVQLWTMKLKPKIQFKGTKLLSDIQSDDATSDLSSQSY</sequence>
<proteinExistence type="inferred from homology"/>
<dbReference type="Proteomes" id="UP001150062">
    <property type="component" value="Unassembled WGS sequence"/>
</dbReference>
<comment type="subcellular location">
    <subcellularLocation>
        <location evidence="1">Endomembrane system</location>
        <topology evidence="1">Multi-pass membrane protein</topology>
    </subcellularLocation>
</comment>
<keyword evidence="3 6" id="KW-0812">Transmembrane</keyword>
<feature type="transmembrane region" description="Helical" evidence="6">
    <location>
        <begin position="145"/>
        <end position="168"/>
    </location>
</feature>
<reference evidence="8" key="2">
    <citation type="submission" date="2022-08" db="EMBL/GenBank/DDBJ databases">
        <title>Novel sulphate-reducing endosymbionts in the free-living metamonad Anaeramoeba.</title>
        <authorList>
            <person name="Jerlstrom-Hultqvist J."/>
            <person name="Cepicka I."/>
            <person name="Gallot-Lavallee L."/>
            <person name="Salas-Leiva D."/>
            <person name="Curtis B.A."/>
            <person name="Zahonova K."/>
            <person name="Pipaliya S."/>
            <person name="Dacks J."/>
            <person name="Roger A.J."/>
        </authorList>
    </citation>
    <scope>NUCLEOTIDE SEQUENCE</scope>
    <source>
        <strain evidence="8">Busselton2</strain>
    </source>
</reference>
<dbReference type="Pfam" id="PF06454">
    <property type="entry name" value="THH1_TOM1-3_dom"/>
    <property type="match status" value="1"/>
</dbReference>
<dbReference type="InterPro" id="IPR040226">
    <property type="entry name" value="THH1/TOM1/TOM3"/>
</dbReference>
<comment type="caution">
    <text evidence="8">The sequence shown here is derived from an EMBL/GenBank/DDBJ whole genome shotgun (WGS) entry which is preliminary data.</text>
</comment>
<name>A0AAV7ZJH9_9EUKA</name>
<keyword evidence="11" id="KW-1185">Reference proteome</keyword>
<reference evidence="9" key="1">
    <citation type="submission" date="2022-08" db="EMBL/GenBank/DDBJ databases">
        <title>Novel sulfate-reducing endosymbionts in the free-living metamonad Anaeramoeba.</title>
        <authorList>
            <person name="Jerlstrom-Hultqvist J."/>
            <person name="Cepicka I."/>
            <person name="Gallot-Lavallee L."/>
            <person name="Salas-Leiva D."/>
            <person name="Curtis B.A."/>
            <person name="Zahonova K."/>
            <person name="Pipaliya S."/>
            <person name="Dacks J."/>
            <person name="Roger A.J."/>
        </authorList>
    </citation>
    <scope>NUCLEOTIDE SEQUENCE</scope>
    <source>
        <strain evidence="9">Schooner1</strain>
    </source>
</reference>
<organism evidence="8 10">
    <name type="scientific">Anaeramoeba flamelloides</name>
    <dbReference type="NCBI Taxonomy" id="1746091"/>
    <lineage>
        <taxon>Eukaryota</taxon>
        <taxon>Metamonada</taxon>
        <taxon>Anaeramoebidae</taxon>
        <taxon>Anaeramoeba</taxon>
    </lineage>
</organism>
<evidence type="ECO:0000313" key="9">
    <source>
        <dbReference type="EMBL" id="KAJ6226958.1"/>
    </source>
</evidence>
<evidence type="ECO:0000256" key="1">
    <source>
        <dbReference type="ARBA" id="ARBA00004127"/>
    </source>
</evidence>
<feature type="transmembrane region" description="Helical" evidence="6">
    <location>
        <begin position="6"/>
        <end position="28"/>
    </location>
</feature>
<evidence type="ECO:0000256" key="4">
    <source>
        <dbReference type="ARBA" id="ARBA00022989"/>
    </source>
</evidence>
<dbReference type="EMBL" id="JAOAOG010000339">
    <property type="protein sequence ID" value="KAJ6226958.1"/>
    <property type="molecule type" value="Genomic_DNA"/>
</dbReference>
<feature type="transmembrane region" description="Helical" evidence="6">
    <location>
        <begin position="71"/>
        <end position="93"/>
    </location>
</feature>
<evidence type="ECO:0000256" key="6">
    <source>
        <dbReference type="SAM" id="Phobius"/>
    </source>
</evidence>
<feature type="transmembrane region" description="Helical" evidence="6">
    <location>
        <begin position="224"/>
        <end position="244"/>
    </location>
</feature>
<feature type="transmembrane region" description="Helical" evidence="6">
    <location>
        <begin position="40"/>
        <end position="59"/>
    </location>
</feature>
<evidence type="ECO:0000313" key="11">
    <source>
        <dbReference type="Proteomes" id="UP001150062"/>
    </source>
</evidence>
<dbReference type="Proteomes" id="UP001146793">
    <property type="component" value="Unassembled WGS sequence"/>
</dbReference>
<evidence type="ECO:0000256" key="3">
    <source>
        <dbReference type="ARBA" id="ARBA00022692"/>
    </source>
</evidence>
<keyword evidence="5 6" id="KW-0472">Membrane</keyword>
<evidence type="ECO:0000256" key="2">
    <source>
        <dbReference type="ARBA" id="ARBA00006779"/>
    </source>
</evidence>
<comment type="similarity">
    <text evidence="2">Belongs to the plant tobamovirus multiplication TOM1 protein family.</text>
</comment>
<evidence type="ECO:0000259" key="7">
    <source>
        <dbReference type="Pfam" id="PF06454"/>
    </source>
</evidence>
<feature type="transmembrane region" description="Helical" evidence="6">
    <location>
        <begin position="189"/>
        <end position="212"/>
    </location>
</feature>
<keyword evidence="4 6" id="KW-1133">Transmembrane helix</keyword>
<feature type="transmembrane region" description="Helical" evidence="6">
    <location>
        <begin position="113"/>
        <end position="133"/>
    </location>
</feature>
<dbReference type="GO" id="GO:0012505">
    <property type="term" value="C:endomembrane system"/>
    <property type="evidence" value="ECO:0007669"/>
    <property type="project" value="UniProtKB-SubCell"/>
</dbReference>
<dbReference type="AlphaFoldDB" id="A0AAV7ZJH9"/>
<evidence type="ECO:0000256" key="5">
    <source>
        <dbReference type="ARBA" id="ARBA00023136"/>
    </source>
</evidence>
<accession>A0AAV7ZJH9</accession>
<feature type="domain" description="THH1/TOM1/TOM3" evidence="7">
    <location>
        <begin position="11"/>
        <end position="251"/>
    </location>
</feature>
<dbReference type="EMBL" id="JANTQA010000026">
    <property type="protein sequence ID" value="KAJ3442167.1"/>
    <property type="molecule type" value="Genomic_DNA"/>
</dbReference>
<evidence type="ECO:0000313" key="10">
    <source>
        <dbReference type="Proteomes" id="UP001146793"/>
    </source>
</evidence>
<dbReference type="PANTHER" id="PTHR31142:SF3">
    <property type="entry name" value="THH1_TOM1_TOM3 DOMAIN-CONTAINING PROTEIN"/>
    <property type="match status" value="1"/>
</dbReference>
<evidence type="ECO:0000313" key="8">
    <source>
        <dbReference type="EMBL" id="KAJ3442167.1"/>
    </source>
</evidence>
<dbReference type="PANTHER" id="PTHR31142">
    <property type="entry name" value="TOBAMOVIRUS MULTIPLICATION PROTEIN 1-LIKE ISOFORM X1"/>
    <property type="match status" value="1"/>
</dbReference>
<protein>
    <submittedName>
        <fullName evidence="8">Tobamovirus multiplication protein 1-like isoform x1</fullName>
    </submittedName>
</protein>